<comment type="similarity">
    <text evidence="3 7">Belongs to the peptidase S26 family.</text>
</comment>
<evidence type="ECO:0000256" key="4">
    <source>
        <dbReference type="ARBA" id="ARBA00013208"/>
    </source>
</evidence>
<feature type="active site" evidence="6">
    <location>
        <position position="108"/>
    </location>
</feature>
<comment type="subcellular location">
    <subcellularLocation>
        <location evidence="2">Cell membrane</location>
        <topology evidence="2">Single-pass type II membrane protein</topology>
    </subcellularLocation>
    <subcellularLocation>
        <location evidence="7">Membrane</location>
        <topology evidence="7">Single-pass type II membrane protein</topology>
    </subcellularLocation>
</comment>
<feature type="transmembrane region" description="Helical" evidence="7">
    <location>
        <begin position="32"/>
        <end position="55"/>
    </location>
</feature>
<name>A0A895XVF8_9ACTN</name>
<dbReference type="PRINTS" id="PR00727">
    <property type="entry name" value="LEADERPTASE"/>
</dbReference>
<organism evidence="9 10">
    <name type="scientific">Natronoglycomyces albus</name>
    <dbReference type="NCBI Taxonomy" id="2811108"/>
    <lineage>
        <taxon>Bacteria</taxon>
        <taxon>Bacillati</taxon>
        <taxon>Actinomycetota</taxon>
        <taxon>Actinomycetes</taxon>
        <taxon>Glycomycetales</taxon>
        <taxon>Glycomycetaceae</taxon>
        <taxon>Natronoglycomyces</taxon>
    </lineage>
</organism>
<dbReference type="NCBIfam" id="TIGR02227">
    <property type="entry name" value="sigpep_I_bact"/>
    <property type="match status" value="1"/>
</dbReference>
<dbReference type="GO" id="GO:0004252">
    <property type="term" value="F:serine-type endopeptidase activity"/>
    <property type="evidence" value="ECO:0007669"/>
    <property type="project" value="InterPro"/>
</dbReference>
<dbReference type="InterPro" id="IPR036286">
    <property type="entry name" value="LexA/Signal_pep-like_sf"/>
</dbReference>
<keyword evidence="7" id="KW-0472">Membrane</keyword>
<dbReference type="EC" id="3.4.21.89" evidence="4 7"/>
<evidence type="ECO:0000256" key="6">
    <source>
        <dbReference type="PIRSR" id="PIRSR600223-1"/>
    </source>
</evidence>
<evidence type="ECO:0000313" key="9">
    <source>
        <dbReference type="EMBL" id="QSB06210.1"/>
    </source>
</evidence>
<accession>A0A895XVF8</accession>
<dbReference type="Pfam" id="PF10502">
    <property type="entry name" value="Peptidase_S26"/>
    <property type="match status" value="1"/>
</dbReference>
<evidence type="ECO:0000256" key="7">
    <source>
        <dbReference type="RuleBase" id="RU362042"/>
    </source>
</evidence>
<evidence type="ECO:0000313" key="10">
    <source>
        <dbReference type="Proteomes" id="UP000662939"/>
    </source>
</evidence>
<reference evidence="9" key="1">
    <citation type="submission" date="2021-02" db="EMBL/GenBank/DDBJ databases">
        <title>Natronoglycomyces albus gen. nov., sp. nov, a haloalkaliphilic actinobacterium from a soda solonchak soil.</title>
        <authorList>
            <person name="Sorokin D.Y."/>
            <person name="Khijniak T.V."/>
            <person name="Zakharycheva A.P."/>
            <person name="Boueva O.V."/>
            <person name="Ariskina E.V."/>
            <person name="Hahnke R.L."/>
            <person name="Bunk B."/>
            <person name="Sproer C."/>
            <person name="Schumann P."/>
            <person name="Evtushenko L.I."/>
            <person name="Kublanov I.V."/>
        </authorList>
    </citation>
    <scope>NUCLEOTIDE SEQUENCE</scope>
    <source>
        <strain evidence="9">DSM 106290</strain>
    </source>
</reference>
<dbReference type="AlphaFoldDB" id="A0A895XVF8"/>
<keyword evidence="10" id="KW-1185">Reference proteome</keyword>
<dbReference type="GO" id="GO:0009003">
    <property type="term" value="F:signal peptidase activity"/>
    <property type="evidence" value="ECO:0007669"/>
    <property type="project" value="UniProtKB-EC"/>
</dbReference>
<dbReference type="PANTHER" id="PTHR43390">
    <property type="entry name" value="SIGNAL PEPTIDASE I"/>
    <property type="match status" value="1"/>
</dbReference>
<dbReference type="PROSITE" id="PS00761">
    <property type="entry name" value="SPASE_I_3"/>
    <property type="match status" value="1"/>
</dbReference>
<proteinExistence type="inferred from homology"/>
<keyword evidence="7" id="KW-1133">Transmembrane helix</keyword>
<evidence type="ECO:0000256" key="1">
    <source>
        <dbReference type="ARBA" id="ARBA00000677"/>
    </source>
</evidence>
<dbReference type="InterPro" id="IPR019758">
    <property type="entry name" value="Pept_S26A_signal_pept_1_CS"/>
</dbReference>
<keyword evidence="5 7" id="KW-0378">Hydrolase</keyword>
<dbReference type="EMBL" id="CP070496">
    <property type="protein sequence ID" value="QSB06210.1"/>
    <property type="molecule type" value="Genomic_DNA"/>
</dbReference>
<dbReference type="Proteomes" id="UP000662939">
    <property type="component" value="Chromosome"/>
</dbReference>
<dbReference type="KEGG" id="nav:JQS30_04680"/>
<feature type="domain" description="Peptidase S26" evidence="8">
    <location>
        <begin position="33"/>
        <end position="208"/>
    </location>
</feature>
<keyword evidence="7" id="KW-0812">Transmembrane</keyword>
<evidence type="ECO:0000259" key="8">
    <source>
        <dbReference type="Pfam" id="PF10502"/>
    </source>
</evidence>
<protein>
    <recommendedName>
        <fullName evidence="4 7">Signal peptidase I</fullName>
        <ecNumber evidence="4 7">3.4.21.89</ecNumber>
    </recommendedName>
</protein>
<dbReference type="SUPFAM" id="SSF51306">
    <property type="entry name" value="LexA/Signal peptidase"/>
    <property type="match status" value="1"/>
</dbReference>
<evidence type="ECO:0000256" key="2">
    <source>
        <dbReference type="ARBA" id="ARBA00004401"/>
    </source>
</evidence>
<comment type="catalytic activity">
    <reaction evidence="1 7">
        <text>Cleavage of hydrophobic, N-terminal signal or leader sequences from secreted and periplasmic proteins.</text>
        <dbReference type="EC" id="3.4.21.89"/>
    </reaction>
</comment>
<sequence length="229" mass="25360">MIEEGQAADQNGDSAAAADDQKKKKSSFWKELPILLGVAIVVALLVRTFVIQTYYIPSGSMENTLQLNDRVLANKLVYHFSEPSRGDVVVFEAPVSWRSNLDDKDFIKRIIAVGGDHIQCCDDQGRILVNGLPLEEDSYLFTDASGATVAPSADDFDLIVPEGRVWVMGDHRNHSGDSRERYVRSGGDPYESTIDIDDVVGKSFLLYWPLGNFGWMGTPETYDQVPDPA</sequence>
<dbReference type="GO" id="GO:0006465">
    <property type="term" value="P:signal peptide processing"/>
    <property type="evidence" value="ECO:0007669"/>
    <property type="project" value="InterPro"/>
</dbReference>
<dbReference type="InterPro" id="IPR019533">
    <property type="entry name" value="Peptidase_S26"/>
</dbReference>
<dbReference type="Gene3D" id="2.10.109.10">
    <property type="entry name" value="Umud Fragment, subunit A"/>
    <property type="match status" value="1"/>
</dbReference>
<evidence type="ECO:0000256" key="3">
    <source>
        <dbReference type="ARBA" id="ARBA00009370"/>
    </source>
</evidence>
<gene>
    <name evidence="9" type="primary">lepB</name>
    <name evidence="9" type="ORF">JQS30_04680</name>
</gene>
<dbReference type="GO" id="GO:0005886">
    <property type="term" value="C:plasma membrane"/>
    <property type="evidence" value="ECO:0007669"/>
    <property type="project" value="UniProtKB-SubCell"/>
</dbReference>
<dbReference type="InterPro" id="IPR000223">
    <property type="entry name" value="Pept_S26A_signal_pept_1"/>
</dbReference>
<keyword evidence="7" id="KW-0645">Protease</keyword>
<dbReference type="PANTHER" id="PTHR43390:SF1">
    <property type="entry name" value="CHLOROPLAST PROCESSING PEPTIDASE"/>
    <property type="match status" value="1"/>
</dbReference>
<evidence type="ECO:0000256" key="5">
    <source>
        <dbReference type="ARBA" id="ARBA00022801"/>
    </source>
</evidence>
<dbReference type="CDD" id="cd06530">
    <property type="entry name" value="S26_SPase_I"/>
    <property type="match status" value="1"/>
</dbReference>
<feature type="active site" evidence="6">
    <location>
        <position position="60"/>
    </location>
</feature>